<proteinExistence type="predicted"/>
<name>A0A6C0J2W3_9ZZZZ</name>
<reference evidence="2" key="1">
    <citation type="journal article" date="2020" name="Nature">
        <title>Giant virus diversity and host interactions through global metagenomics.</title>
        <authorList>
            <person name="Schulz F."/>
            <person name="Roux S."/>
            <person name="Paez-Espino D."/>
            <person name="Jungbluth S."/>
            <person name="Walsh D.A."/>
            <person name="Denef V.J."/>
            <person name="McMahon K.D."/>
            <person name="Konstantinidis K.T."/>
            <person name="Eloe-Fadrosh E.A."/>
            <person name="Kyrpides N.C."/>
            <person name="Woyke T."/>
        </authorList>
    </citation>
    <scope>NUCLEOTIDE SEQUENCE</scope>
    <source>
        <strain evidence="2">GVMAG-M-3300025626-8</strain>
    </source>
</reference>
<sequence length="262" mass="30330">MSISKEVASNAGASREDKDTPNIKDTYLSMDGIPPTITIHERSDGIPPTIVQFTSGHRFDDKSALQTNNFAWDKVTKTYVRISAKGTCLTSLLKTYAINPQYIMPDNDADELKGHCLITPRGYKNGVVCSDINSALSKSGFKWSMQRRAWIKKMKRGNFRNDIMNFFKKTPQRVCHQGTDEEQDAKQNIKKVRKEQRNYEIQCDNQDMKFEQERNYFMYRVHKADSDPDYQRASYSYGQHIKQLAAQGIYDYPDPPKLPRYR</sequence>
<feature type="region of interest" description="Disordered" evidence="1">
    <location>
        <begin position="1"/>
        <end position="26"/>
    </location>
</feature>
<evidence type="ECO:0000256" key="1">
    <source>
        <dbReference type="SAM" id="MobiDB-lite"/>
    </source>
</evidence>
<accession>A0A6C0J2W3</accession>
<evidence type="ECO:0000313" key="2">
    <source>
        <dbReference type="EMBL" id="QHT97993.1"/>
    </source>
</evidence>
<dbReference type="AlphaFoldDB" id="A0A6C0J2W3"/>
<organism evidence="2">
    <name type="scientific">viral metagenome</name>
    <dbReference type="NCBI Taxonomy" id="1070528"/>
    <lineage>
        <taxon>unclassified sequences</taxon>
        <taxon>metagenomes</taxon>
        <taxon>organismal metagenomes</taxon>
    </lineage>
</organism>
<protein>
    <submittedName>
        <fullName evidence="2">Uncharacterized protein</fullName>
    </submittedName>
</protein>
<dbReference type="EMBL" id="MN740286">
    <property type="protein sequence ID" value="QHT97993.1"/>
    <property type="molecule type" value="Genomic_DNA"/>
</dbReference>